<evidence type="ECO:0000313" key="3">
    <source>
        <dbReference type="EMBL" id="SCU64909.1"/>
    </source>
</evidence>
<reference evidence="3" key="1">
    <citation type="submission" date="2016-09" db="EMBL/GenBank/DDBJ databases">
        <authorList>
            <person name="Hebert L."/>
            <person name="Moumen B."/>
        </authorList>
    </citation>
    <scope>NUCLEOTIDE SEQUENCE [LARGE SCALE GENOMIC DNA]</scope>
    <source>
        <strain evidence="3">OVI</strain>
    </source>
</reference>
<feature type="chain" id="PRO_5009235211" evidence="2">
    <location>
        <begin position="22"/>
        <end position="260"/>
    </location>
</feature>
<dbReference type="VEuPathDB" id="TriTrypDB:TEOVI_000649600"/>
<feature type="region of interest" description="Disordered" evidence="1">
    <location>
        <begin position="57"/>
        <end position="246"/>
    </location>
</feature>
<accession>A0A1G4I002</accession>
<proteinExistence type="predicted"/>
<dbReference type="GeneID" id="92380430"/>
<protein>
    <submittedName>
        <fullName evidence="3">Expression site-associated gene (ESAG) protein, putative</fullName>
    </submittedName>
</protein>
<keyword evidence="4" id="KW-1185">Reference proteome</keyword>
<dbReference type="EMBL" id="CZPT02000179">
    <property type="protein sequence ID" value="SCU64909.1"/>
    <property type="molecule type" value="Genomic_DNA"/>
</dbReference>
<evidence type="ECO:0000256" key="2">
    <source>
        <dbReference type="SAM" id="SignalP"/>
    </source>
</evidence>
<feature type="compositionally biased region" description="Polar residues" evidence="1">
    <location>
        <begin position="58"/>
        <end position="86"/>
    </location>
</feature>
<comment type="caution">
    <text evidence="3">The sequence shown here is derived from an EMBL/GenBank/DDBJ whole genome shotgun (WGS) entry which is preliminary data.</text>
</comment>
<sequence length="260" mass="27114">MLKVAVTALLTLRSCAGPAESRGTSLKVGTGGVGVTVSTYSGCSESWSPDGRNMVCGSPSTGPSKTVRRSNSVTSTPQKIQGQPVSGSIAGAKRQEMQTAAPGSGGAPHLTSVTLDNPREGKTQTKNTSDAVIRGPTERLTDLSSRGEPAHAPVGNGKATERVKQVHDGEQRDLEGRGCKDQSPARSEPASGLMRDDGMDVSRPPARRTVSGAEQESTRELMTRNLSEQESAENSTQEKKSAANKGHAVMISAALTLISF</sequence>
<gene>
    <name evidence="3" type="ORF">TEOVI_000649600</name>
</gene>
<feature type="signal peptide" evidence="2">
    <location>
        <begin position="1"/>
        <end position="21"/>
    </location>
</feature>
<dbReference type="RefSeq" id="XP_067076598.1">
    <property type="nucleotide sequence ID" value="XM_067220497.1"/>
</dbReference>
<name>A0A1G4I002_TRYEQ</name>
<evidence type="ECO:0000313" key="4">
    <source>
        <dbReference type="Proteomes" id="UP000195570"/>
    </source>
</evidence>
<feature type="compositionally biased region" description="Basic and acidic residues" evidence="1">
    <location>
        <begin position="159"/>
        <end position="180"/>
    </location>
</feature>
<dbReference type="Proteomes" id="UP000195570">
    <property type="component" value="Unassembled WGS sequence"/>
</dbReference>
<keyword evidence="2" id="KW-0732">Signal</keyword>
<evidence type="ECO:0000256" key="1">
    <source>
        <dbReference type="SAM" id="MobiDB-lite"/>
    </source>
</evidence>
<dbReference type="AlphaFoldDB" id="A0A1G4I002"/>
<organism evidence="3 4">
    <name type="scientific">Trypanosoma equiperdum</name>
    <dbReference type="NCBI Taxonomy" id="5694"/>
    <lineage>
        <taxon>Eukaryota</taxon>
        <taxon>Discoba</taxon>
        <taxon>Euglenozoa</taxon>
        <taxon>Kinetoplastea</taxon>
        <taxon>Metakinetoplastina</taxon>
        <taxon>Trypanosomatida</taxon>
        <taxon>Trypanosomatidae</taxon>
        <taxon>Trypanosoma</taxon>
    </lineage>
</organism>
<feature type="compositionally biased region" description="Polar residues" evidence="1">
    <location>
        <begin position="224"/>
        <end position="235"/>
    </location>
</feature>